<proteinExistence type="predicted"/>
<reference evidence="2" key="1">
    <citation type="submission" date="2020-05" db="EMBL/GenBank/DDBJ databases">
        <title>Frigoriglobus tundricola gen. nov., sp. nov., a psychrotolerant cellulolytic planctomycete of the family Gemmataceae with two divergent copies of 16S rRNA gene.</title>
        <authorList>
            <person name="Kulichevskaya I.S."/>
            <person name="Ivanova A.A."/>
            <person name="Naumoff D.G."/>
            <person name="Beletsky A.V."/>
            <person name="Rijpstra W.I.C."/>
            <person name="Sinninghe Damste J.S."/>
            <person name="Mardanov A.V."/>
            <person name="Ravin N.V."/>
            <person name="Dedysh S.N."/>
        </authorList>
    </citation>
    <scope>NUCLEOTIDE SEQUENCE [LARGE SCALE GENOMIC DNA]</scope>
    <source>
        <strain evidence="2">PL17</strain>
    </source>
</reference>
<accession>A0A6M5YKV9</accession>
<protein>
    <submittedName>
        <fullName evidence="1">Uncharacterized protein</fullName>
    </submittedName>
</protein>
<keyword evidence="2" id="KW-1185">Reference proteome</keyword>
<dbReference type="KEGG" id="ftj:FTUN_2189"/>
<dbReference type="EMBL" id="CP053452">
    <property type="protein sequence ID" value="QJW94667.1"/>
    <property type="molecule type" value="Genomic_DNA"/>
</dbReference>
<evidence type="ECO:0000313" key="1">
    <source>
        <dbReference type="EMBL" id="QJW94667.1"/>
    </source>
</evidence>
<dbReference type="AlphaFoldDB" id="A0A6M5YKV9"/>
<dbReference type="Proteomes" id="UP000503447">
    <property type="component" value="Chromosome"/>
</dbReference>
<evidence type="ECO:0000313" key="2">
    <source>
        <dbReference type="Proteomes" id="UP000503447"/>
    </source>
</evidence>
<sequence>MVRIGRSSPDDTSGCLGLTAGATFAAAERARPGTDPGGVARTLGKSVPAVSVVKNCTTLLVEGSISAVVSRTPIPVMPLSVRRRGAEASVNNCRWCSRTRSVPAGLRTRAFSAAVKEPCSAITTVSSFKNTVTHLRPCLVRRVSNARTARAIVLPMVSRDRSMVCRLDSRSARHGHTSSA</sequence>
<name>A0A6M5YKV9_9BACT</name>
<organism evidence="1 2">
    <name type="scientific">Frigoriglobus tundricola</name>
    <dbReference type="NCBI Taxonomy" id="2774151"/>
    <lineage>
        <taxon>Bacteria</taxon>
        <taxon>Pseudomonadati</taxon>
        <taxon>Planctomycetota</taxon>
        <taxon>Planctomycetia</taxon>
        <taxon>Gemmatales</taxon>
        <taxon>Gemmataceae</taxon>
        <taxon>Frigoriglobus</taxon>
    </lineage>
</organism>
<gene>
    <name evidence="1" type="ORF">FTUN_2189</name>
</gene>